<reference evidence="4" key="2">
    <citation type="submission" date="2023-01" db="EMBL/GenBank/DDBJ databases">
        <authorList>
            <person name="Sun Q."/>
            <person name="Evtushenko L."/>
        </authorList>
    </citation>
    <scope>NUCLEOTIDE SEQUENCE</scope>
    <source>
        <strain evidence="4">VKM Ac-1321</strain>
    </source>
</reference>
<gene>
    <name evidence="4" type="ORF">GCM10017581_057220</name>
</gene>
<dbReference type="EMBL" id="BSFP01000039">
    <property type="protein sequence ID" value="GLL03976.1"/>
    <property type="molecule type" value="Genomic_DNA"/>
</dbReference>
<reference evidence="4" key="1">
    <citation type="journal article" date="2014" name="Int. J. Syst. Evol. Microbiol.">
        <title>Complete genome sequence of Corynebacterium casei LMG S-19264T (=DSM 44701T), isolated from a smear-ripened cheese.</title>
        <authorList>
            <consortium name="US DOE Joint Genome Institute (JGI-PGF)"/>
            <person name="Walter F."/>
            <person name="Albersmeier A."/>
            <person name="Kalinowski J."/>
            <person name="Ruckert C."/>
        </authorList>
    </citation>
    <scope>NUCLEOTIDE SEQUENCE</scope>
    <source>
        <strain evidence="4">VKM Ac-1321</strain>
    </source>
</reference>
<comment type="caution">
    <text evidence="4">The sequence shown here is derived from an EMBL/GenBank/DDBJ whole genome shotgun (WGS) entry which is preliminary data.</text>
</comment>
<feature type="compositionally biased region" description="Low complexity" evidence="2">
    <location>
        <begin position="154"/>
        <end position="181"/>
    </location>
</feature>
<dbReference type="InterPro" id="IPR001296">
    <property type="entry name" value="Glyco_trans_1"/>
</dbReference>
<dbReference type="RefSeq" id="WP_261960402.1">
    <property type="nucleotide sequence ID" value="NZ_BAAAXA010000001.1"/>
</dbReference>
<accession>A0A9W6KL12</accession>
<name>A0A9W6KL12_9ACTN</name>
<dbReference type="GO" id="GO:0016757">
    <property type="term" value="F:glycosyltransferase activity"/>
    <property type="evidence" value="ECO:0007669"/>
    <property type="project" value="InterPro"/>
</dbReference>
<keyword evidence="1" id="KW-0808">Transferase</keyword>
<dbReference type="Pfam" id="PF00534">
    <property type="entry name" value="Glycos_transf_1"/>
    <property type="match status" value="1"/>
</dbReference>
<evidence type="ECO:0000256" key="1">
    <source>
        <dbReference type="ARBA" id="ARBA00022679"/>
    </source>
</evidence>
<dbReference type="SUPFAM" id="SSF53756">
    <property type="entry name" value="UDP-Glycosyltransferase/glycogen phosphorylase"/>
    <property type="match status" value="2"/>
</dbReference>
<evidence type="ECO:0000313" key="5">
    <source>
        <dbReference type="Proteomes" id="UP001143480"/>
    </source>
</evidence>
<feature type="domain" description="Glycosyl transferase family 1" evidence="3">
    <location>
        <begin position="332"/>
        <end position="489"/>
    </location>
</feature>
<dbReference type="PANTHER" id="PTHR46401">
    <property type="entry name" value="GLYCOSYLTRANSFERASE WBBK-RELATED"/>
    <property type="match status" value="1"/>
</dbReference>
<feature type="region of interest" description="Disordered" evidence="2">
    <location>
        <begin position="149"/>
        <end position="320"/>
    </location>
</feature>
<organism evidence="4 5">
    <name type="scientific">Dactylosporangium matsuzakiense</name>
    <dbReference type="NCBI Taxonomy" id="53360"/>
    <lineage>
        <taxon>Bacteria</taxon>
        <taxon>Bacillati</taxon>
        <taxon>Actinomycetota</taxon>
        <taxon>Actinomycetes</taxon>
        <taxon>Micromonosporales</taxon>
        <taxon>Micromonosporaceae</taxon>
        <taxon>Dactylosporangium</taxon>
    </lineage>
</organism>
<protein>
    <recommendedName>
        <fullName evidence="3">Glycosyl transferase family 1 domain-containing protein</fullName>
    </recommendedName>
</protein>
<evidence type="ECO:0000256" key="2">
    <source>
        <dbReference type="SAM" id="MobiDB-lite"/>
    </source>
</evidence>
<sequence length="520" mass="52413">MTVFAVFPNDIDDPDRPSGGNRYDRELCTGLAALGWDVAERPAFGAWPAPAPAELAALDALLSGLPARATVLIDGLIASCAPAVMEAHASRLRLITLVHMPFGDLDPSTKIDENRALQSTSTIITTSEWSRHRLIELYGLQRNHIVTATPGVTPAPIAPGSTSPSPTTLRSPTPGSPSSGATGPGAAGDQRPGVAAVGDQGPTGPGPADPGSTSPGAISCGSTHPGSNALSTTAPTSTGPTDPSSTSTHLAHPGSNAPSTTAPTSTDPTDPSSTSTGSTTLRSTSTTGPGKTGSGATSTTGSGTTDPAATSATGTTEIGSTRLGSARLSATGTGPVLLCVAAIGPHKGQDVLVEALGRVADHDWTCTLVGAPVDVDYFAELSTKIDVLGLGQRIHLAGPQHGAALDGYYNAADLLVHPTRGETYGMVAAEALARGIPVLGTTAKGLPEAIGSAAPPGWLVSPGDPAALAAALRRWLNDPDLRTRLRAAALTRRATLTGWDVTARRVAAALTNPGPDQPRP</sequence>
<dbReference type="GO" id="GO:0009103">
    <property type="term" value="P:lipopolysaccharide biosynthetic process"/>
    <property type="evidence" value="ECO:0007669"/>
    <property type="project" value="TreeGrafter"/>
</dbReference>
<evidence type="ECO:0000313" key="4">
    <source>
        <dbReference type="EMBL" id="GLL03976.1"/>
    </source>
</evidence>
<keyword evidence="5" id="KW-1185">Reference proteome</keyword>
<dbReference type="PANTHER" id="PTHR46401:SF2">
    <property type="entry name" value="GLYCOSYLTRANSFERASE WBBK-RELATED"/>
    <property type="match status" value="1"/>
</dbReference>
<feature type="compositionally biased region" description="Polar residues" evidence="2">
    <location>
        <begin position="211"/>
        <end position="230"/>
    </location>
</feature>
<feature type="compositionally biased region" description="Low complexity" evidence="2">
    <location>
        <begin position="231"/>
        <end position="316"/>
    </location>
</feature>
<dbReference type="Gene3D" id="3.40.50.2000">
    <property type="entry name" value="Glycogen Phosphorylase B"/>
    <property type="match status" value="1"/>
</dbReference>
<evidence type="ECO:0000259" key="3">
    <source>
        <dbReference type="Pfam" id="PF00534"/>
    </source>
</evidence>
<dbReference type="Proteomes" id="UP001143480">
    <property type="component" value="Unassembled WGS sequence"/>
</dbReference>
<dbReference type="CDD" id="cd03801">
    <property type="entry name" value="GT4_PimA-like"/>
    <property type="match status" value="1"/>
</dbReference>
<dbReference type="AlphaFoldDB" id="A0A9W6KL12"/>
<proteinExistence type="predicted"/>